<evidence type="ECO:0000313" key="2">
    <source>
        <dbReference type="Proteomes" id="UP000612055"/>
    </source>
</evidence>
<dbReference type="OrthoDB" id="534274at2759"/>
<sequence>MAHLARSRPNTLSPATRFRAGNRGHALCCRATQTSQLATKHSDAPTSFAPDVAADLSAAPGRRQALALGVALGSATWLGAAPGPALAGKGKDEPKGKEEKQPTIINDPAVLKTQLKTLYDQWGKGDYESWLTGQTDALKVQSSYNGVRIKGKGLAGARQYWATVTKDLSFDSYKALAVFVDNDGDEAQVVVEATGTSRATKAPFKAIFLHSFTIGPNFTILKFKETTETAAIAQLVPPPAAAVAEGAGDAPPAVEVPVAPGSAARTI</sequence>
<gene>
    <name evidence="1" type="ORF">HYH03_014437</name>
</gene>
<keyword evidence="2" id="KW-1185">Reference proteome</keyword>
<dbReference type="EMBL" id="JAEHOE010000104">
    <property type="protein sequence ID" value="KAG2486938.1"/>
    <property type="molecule type" value="Genomic_DNA"/>
</dbReference>
<dbReference type="SUPFAM" id="SSF54427">
    <property type="entry name" value="NTF2-like"/>
    <property type="match status" value="1"/>
</dbReference>
<evidence type="ECO:0000313" key="1">
    <source>
        <dbReference type="EMBL" id="KAG2486938.1"/>
    </source>
</evidence>
<accession>A0A835XQ59</accession>
<dbReference type="Proteomes" id="UP000612055">
    <property type="component" value="Unassembled WGS sequence"/>
</dbReference>
<protein>
    <submittedName>
        <fullName evidence="1">Uncharacterized protein</fullName>
    </submittedName>
</protein>
<reference evidence="1" key="1">
    <citation type="journal article" date="2020" name="bioRxiv">
        <title>Comparative genomics of Chlamydomonas.</title>
        <authorList>
            <person name="Craig R.J."/>
            <person name="Hasan A.R."/>
            <person name="Ness R.W."/>
            <person name="Keightley P.D."/>
        </authorList>
    </citation>
    <scope>NUCLEOTIDE SEQUENCE</scope>
    <source>
        <strain evidence="1">CCAP 11/70</strain>
    </source>
</reference>
<dbReference type="AlphaFoldDB" id="A0A835XQ59"/>
<dbReference type="Gene3D" id="3.10.450.50">
    <property type="match status" value="1"/>
</dbReference>
<organism evidence="1 2">
    <name type="scientific">Edaphochlamys debaryana</name>
    <dbReference type="NCBI Taxonomy" id="47281"/>
    <lineage>
        <taxon>Eukaryota</taxon>
        <taxon>Viridiplantae</taxon>
        <taxon>Chlorophyta</taxon>
        <taxon>core chlorophytes</taxon>
        <taxon>Chlorophyceae</taxon>
        <taxon>CS clade</taxon>
        <taxon>Chlamydomonadales</taxon>
        <taxon>Chlamydomonadales incertae sedis</taxon>
        <taxon>Edaphochlamys</taxon>
    </lineage>
</organism>
<name>A0A835XQ59_9CHLO</name>
<dbReference type="InterPro" id="IPR032710">
    <property type="entry name" value="NTF2-like_dom_sf"/>
</dbReference>
<proteinExistence type="predicted"/>
<comment type="caution">
    <text evidence="1">The sequence shown here is derived from an EMBL/GenBank/DDBJ whole genome shotgun (WGS) entry which is preliminary data.</text>
</comment>